<keyword evidence="2" id="KW-1185">Reference proteome</keyword>
<gene>
    <name evidence="1" type="ORF">dnm_080350</name>
</gene>
<dbReference type="Proteomes" id="UP000663722">
    <property type="component" value="Chromosome"/>
</dbReference>
<dbReference type="AlphaFoldDB" id="A0A975GSJ1"/>
<evidence type="ECO:0000313" key="1">
    <source>
        <dbReference type="EMBL" id="QTA91962.1"/>
    </source>
</evidence>
<evidence type="ECO:0000313" key="2">
    <source>
        <dbReference type="Proteomes" id="UP000663722"/>
    </source>
</evidence>
<proteinExistence type="predicted"/>
<protein>
    <submittedName>
        <fullName evidence="1">Uncharacterized protein</fullName>
    </submittedName>
</protein>
<dbReference type="KEGG" id="dmm:dnm_080350"/>
<accession>A0A975GSJ1</accession>
<dbReference type="EMBL" id="CP061800">
    <property type="protein sequence ID" value="QTA91962.1"/>
    <property type="molecule type" value="Genomic_DNA"/>
</dbReference>
<reference evidence="1" key="1">
    <citation type="journal article" date="2021" name="Microb. Physiol.">
        <title>Proteogenomic Insights into the Physiology of Marine, Sulfate-Reducing, Filamentous Desulfonema limicola and Desulfonema magnum.</title>
        <authorList>
            <person name="Schnaars V."/>
            <person name="Wohlbrand L."/>
            <person name="Scheve S."/>
            <person name="Hinrichs C."/>
            <person name="Reinhardt R."/>
            <person name="Rabus R."/>
        </authorList>
    </citation>
    <scope>NUCLEOTIDE SEQUENCE</scope>
    <source>
        <strain evidence="1">4be13</strain>
    </source>
</reference>
<sequence>MKLICIEKLSFQNTCSLLLREMKGIETDAPEQICGLVFGSLLLREMKGIETLHDIRKLAMCSFPAPSGDERD</sequence>
<organism evidence="1 2">
    <name type="scientific">Desulfonema magnum</name>
    <dbReference type="NCBI Taxonomy" id="45655"/>
    <lineage>
        <taxon>Bacteria</taxon>
        <taxon>Pseudomonadati</taxon>
        <taxon>Thermodesulfobacteriota</taxon>
        <taxon>Desulfobacteria</taxon>
        <taxon>Desulfobacterales</taxon>
        <taxon>Desulfococcaceae</taxon>
        <taxon>Desulfonema</taxon>
    </lineage>
</organism>
<name>A0A975GSJ1_9BACT</name>